<name>A0A9J6CXI5_RHIMP</name>
<keyword evidence="3" id="KW-1185">Reference proteome</keyword>
<evidence type="ECO:0000313" key="3">
    <source>
        <dbReference type="Proteomes" id="UP000821866"/>
    </source>
</evidence>
<gene>
    <name evidence="2" type="ORF">HPB51_028368</name>
</gene>
<feature type="compositionally biased region" description="Low complexity" evidence="1">
    <location>
        <begin position="87"/>
        <end position="100"/>
    </location>
</feature>
<feature type="region of interest" description="Disordered" evidence="1">
    <location>
        <begin position="1"/>
        <end position="20"/>
    </location>
</feature>
<sequence>MPTDLRPTFAPPACRSGVDRASCDLTVRFADSDNPAQSRPDSPASVSRPKKNAKTAVAQVPIIKNKNQQPQPPQGTSLWPFHRSRVNAAPKPGSNAAAASTKVQSQSKQPLRRDSIGQMVDTELVVAMDRKISWGKAKEYPGSVTLSELNDDGTGTSKTRSLKRIKKKKKPAEVQPQNKGGHRFFGAFWAS</sequence>
<reference evidence="2" key="1">
    <citation type="journal article" date="2020" name="Cell">
        <title>Large-Scale Comparative Analyses of Tick Genomes Elucidate Their Genetic Diversity and Vector Capacities.</title>
        <authorList>
            <consortium name="Tick Genome and Microbiome Consortium (TIGMIC)"/>
            <person name="Jia N."/>
            <person name="Wang J."/>
            <person name="Shi W."/>
            <person name="Du L."/>
            <person name="Sun Y."/>
            <person name="Zhan W."/>
            <person name="Jiang J.F."/>
            <person name="Wang Q."/>
            <person name="Zhang B."/>
            <person name="Ji P."/>
            <person name="Bell-Sakyi L."/>
            <person name="Cui X.M."/>
            <person name="Yuan T.T."/>
            <person name="Jiang B.G."/>
            <person name="Yang W.F."/>
            <person name="Lam T.T."/>
            <person name="Chang Q.C."/>
            <person name="Ding S.J."/>
            <person name="Wang X.J."/>
            <person name="Zhu J.G."/>
            <person name="Ruan X.D."/>
            <person name="Zhao L."/>
            <person name="Wei J.T."/>
            <person name="Ye R.Z."/>
            <person name="Que T.C."/>
            <person name="Du C.H."/>
            <person name="Zhou Y.H."/>
            <person name="Cheng J.X."/>
            <person name="Dai P.F."/>
            <person name="Guo W.B."/>
            <person name="Han X.H."/>
            <person name="Huang E.J."/>
            <person name="Li L.F."/>
            <person name="Wei W."/>
            <person name="Gao Y.C."/>
            <person name="Liu J.Z."/>
            <person name="Shao H.Z."/>
            <person name="Wang X."/>
            <person name="Wang C.C."/>
            <person name="Yang T.C."/>
            <person name="Huo Q.B."/>
            <person name="Li W."/>
            <person name="Chen H.Y."/>
            <person name="Chen S.E."/>
            <person name="Zhou L.G."/>
            <person name="Ni X.B."/>
            <person name="Tian J.H."/>
            <person name="Sheng Y."/>
            <person name="Liu T."/>
            <person name="Pan Y.S."/>
            <person name="Xia L.Y."/>
            <person name="Li J."/>
            <person name="Zhao F."/>
            <person name="Cao W.C."/>
        </authorList>
    </citation>
    <scope>NUCLEOTIDE SEQUENCE</scope>
    <source>
        <strain evidence="2">Rmic-2018</strain>
    </source>
</reference>
<protein>
    <submittedName>
        <fullName evidence="2">Uncharacterized protein</fullName>
    </submittedName>
</protein>
<feature type="compositionally biased region" description="Basic residues" evidence="1">
    <location>
        <begin position="160"/>
        <end position="170"/>
    </location>
</feature>
<comment type="caution">
    <text evidence="2">The sequence shown here is derived from an EMBL/GenBank/DDBJ whole genome shotgun (WGS) entry which is preliminary data.</text>
</comment>
<dbReference type="Proteomes" id="UP000821866">
    <property type="component" value="Unassembled WGS sequence"/>
</dbReference>
<evidence type="ECO:0000313" key="2">
    <source>
        <dbReference type="EMBL" id="KAH7950601.1"/>
    </source>
</evidence>
<dbReference type="EMBL" id="JABSTU010005077">
    <property type="protein sequence ID" value="KAH7950601.1"/>
    <property type="molecule type" value="Genomic_DNA"/>
</dbReference>
<evidence type="ECO:0000256" key="1">
    <source>
        <dbReference type="SAM" id="MobiDB-lite"/>
    </source>
</evidence>
<organism evidence="2 3">
    <name type="scientific">Rhipicephalus microplus</name>
    <name type="common">Cattle tick</name>
    <name type="synonym">Boophilus microplus</name>
    <dbReference type="NCBI Taxonomy" id="6941"/>
    <lineage>
        <taxon>Eukaryota</taxon>
        <taxon>Metazoa</taxon>
        <taxon>Ecdysozoa</taxon>
        <taxon>Arthropoda</taxon>
        <taxon>Chelicerata</taxon>
        <taxon>Arachnida</taxon>
        <taxon>Acari</taxon>
        <taxon>Parasitiformes</taxon>
        <taxon>Ixodida</taxon>
        <taxon>Ixodoidea</taxon>
        <taxon>Ixodidae</taxon>
        <taxon>Rhipicephalinae</taxon>
        <taxon>Rhipicephalus</taxon>
        <taxon>Boophilus</taxon>
    </lineage>
</organism>
<accession>A0A9J6CXI5</accession>
<dbReference type="AlphaFoldDB" id="A0A9J6CXI5"/>
<feature type="region of interest" description="Disordered" evidence="1">
    <location>
        <begin position="144"/>
        <end position="181"/>
    </location>
</feature>
<reference evidence="2" key="2">
    <citation type="submission" date="2021-09" db="EMBL/GenBank/DDBJ databases">
        <authorList>
            <person name="Jia N."/>
            <person name="Wang J."/>
            <person name="Shi W."/>
            <person name="Du L."/>
            <person name="Sun Y."/>
            <person name="Zhan W."/>
            <person name="Jiang J."/>
            <person name="Wang Q."/>
            <person name="Zhang B."/>
            <person name="Ji P."/>
            <person name="Sakyi L.B."/>
            <person name="Cui X."/>
            <person name="Yuan T."/>
            <person name="Jiang B."/>
            <person name="Yang W."/>
            <person name="Lam T.T.-Y."/>
            <person name="Chang Q."/>
            <person name="Ding S."/>
            <person name="Wang X."/>
            <person name="Zhu J."/>
            <person name="Ruan X."/>
            <person name="Zhao L."/>
            <person name="Wei J."/>
            <person name="Que T."/>
            <person name="Du C."/>
            <person name="Cheng J."/>
            <person name="Dai P."/>
            <person name="Han X."/>
            <person name="Huang E."/>
            <person name="Gao Y."/>
            <person name="Liu J."/>
            <person name="Shao H."/>
            <person name="Ye R."/>
            <person name="Li L."/>
            <person name="Wei W."/>
            <person name="Wang X."/>
            <person name="Wang C."/>
            <person name="Huo Q."/>
            <person name="Li W."/>
            <person name="Guo W."/>
            <person name="Chen H."/>
            <person name="Chen S."/>
            <person name="Zhou L."/>
            <person name="Zhou L."/>
            <person name="Ni X."/>
            <person name="Tian J."/>
            <person name="Zhou Y."/>
            <person name="Sheng Y."/>
            <person name="Liu T."/>
            <person name="Pan Y."/>
            <person name="Xia L."/>
            <person name="Li J."/>
            <person name="Zhao F."/>
            <person name="Cao W."/>
        </authorList>
    </citation>
    <scope>NUCLEOTIDE SEQUENCE</scope>
    <source>
        <strain evidence="2">Rmic-2018</strain>
        <tissue evidence="2">Larvae</tissue>
    </source>
</reference>
<proteinExistence type="predicted"/>
<feature type="region of interest" description="Disordered" evidence="1">
    <location>
        <begin position="29"/>
        <end position="112"/>
    </location>
</feature>